<name>A0A0F9JGV4_9ZZZZ</name>
<organism evidence="1">
    <name type="scientific">marine sediment metagenome</name>
    <dbReference type="NCBI Taxonomy" id="412755"/>
    <lineage>
        <taxon>unclassified sequences</taxon>
        <taxon>metagenomes</taxon>
        <taxon>ecological metagenomes</taxon>
    </lineage>
</organism>
<gene>
    <name evidence="1" type="ORF">LCGC14_1530280</name>
</gene>
<protein>
    <submittedName>
        <fullName evidence="1">Uncharacterized protein</fullName>
    </submittedName>
</protein>
<proteinExistence type="predicted"/>
<evidence type="ECO:0000313" key="1">
    <source>
        <dbReference type="EMBL" id="KKM61586.1"/>
    </source>
</evidence>
<dbReference type="EMBL" id="LAZR01011458">
    <property type="protein sequence ID" value="KKM61586.1"/>
    <property type="molecule type" value="Genomic_DNA"/>
</dbReference>
<reference evidence="1" key="1">
    <citation type="journal article" date="2015" name="Nature">
        <title>Complex archaea that bridge the gap between prokaryotes and eukaryotes.</title>
        <authorList>
            <person name="Spang A."/>
            <person name="Saw J.H."/>
            <person name="Jorgensen S.L."/>
            <person name="Zaremba-Niedzwiedzka K."/>
            <person name="Martijn J."/>
            <person name="Lind A.E."/>
            <person name="van Eijk R."/>
            <person name="Schleper C."/>
            <person name="Guy L."/>
            <person name="Ettema T.J."/>
        </authorList>
    </citation>
    <scope>NUCLEOTIDE SEQUENCE</scope>
</reference>
<accession>A0A0F9JGV4</accession>
<sequence>MIETRVVMKTRYRLSESDKEFIKNFIFSHFKARDIQDYYTEEKTAS</sequence>
<dbReference type="AlphaFoldDB" id="A0A0F9JGV4"/>
<comment type="caution">
    <text evidence="1">The sequence shown here is derived from an EMBL/GenBank/DDBJ whole genome shotgun (WGS) entry which is preliminary data.</text>
</comment>